<comment type="similarity">
    <text evidence="1">Belongs to the bacterial solute-binding protein SsuA/TauA family.</text>
</comment>
<evidence type="ECO:0000313" key="4">
    <source>
        <dbReference type="EMBL" id="SHE33424.1"/>
    </source>
</evidence>
<dbReference type="PANTHER" id="PTHR30024:SF48">
    <property type="entry name" value="ABC TRANSPORTER SUBSTRATE-BINDING PROTEIN"/>
    <property type="match status" value="1"/>
</dbReference>
<protein>
    <submittedName>
        <fullName evidence="4">Sulfonate transport system substrate-binding protein</fullName>
    </submittedName>
</protein>
<organism evidence="4 5">
    <name type="scientific">Lampropedia hyalina DSM 16112</name>
    <dbReference type="NCBI Taxonomy" id="1122156"/>
    <lineage>
        <taxon>Bacteria</taxon>
        <taxon>Pseudomonadati</taxon>
        <taxon>Pseudomonadota</taxon>
        <taxon>Betaproteobacteria</taxon>
        <taxon>Burkholderiales</taxon>
        <taxon>Comamonadaceae</taxon>
        <taxon>Lampropedia</taxon>
    </lineage>
</organism>
<proteinExistence type="inferred from homology"/>
<evidence type="ECO:0000256" key="1">
    <source>
        <dbReference type="ARBA" id="ARBA00010742"/>
    </source>
</evidence>
<dbReference type="RefSeq" id="WP_084522602.1">
    <property type="nucleotide sequence ID" value="NZ_FQUZ01000001.1"/>
</dbReference>
<dbReference type="STRING" id="1122156.SAMN02745117_00156"/>
<accession>A0A1M4SMC8</accession>
<dbReference type="EMBL" id="FQUZ01000001">
    <property type="protein sequence ID" value="SHE33424.1"/>
    <property type="molecule type" value="Genomic_DNA"/>
</dbReference>
<dbReference type="OrthoDB" id="286202at2"/>
<evidence type="ECO:0000256" key="2">
    <source>
        <dbReference type="SAM" id="SignalP"/>
    </source>
</evidence>
<evidence type="ECO:0000313" key="5">
    <source>
        <dbReference type="Proteomes" id="UP000184327"/>
    </source>
</evidence>
<reference evidence="4 5" key="1">
    <citation type="submission" date="2016-11" db="EMBL/GenBank/DDBJ databases">
        <authorList>
            <person name="Jaros S."/>
            <person name="Januszkiewicz K."/>
            <person name="Wedrychowicz H."/>
        </authorList>
    </citation>
    <scope>NUCLEOTIDE SEQUENCE [LARGE SCALE GENOMIC DNA]</scope>
    <source>
        <strain evidence="4 5">DSM 16112</strain>
    </source>
</reference>
<dbReference type="SUPFAM" id="SSF53850">
    <property type="entry name" value="Periplasmic binding protein-like II"/>
    <property type="match status" value="1"/>
</dbReference>
<gene>
    <name evidence="4" type="ORF">SAMN02745117_00156</name>
</gene>
<keyword evidence="2" id="KW-0732">Signal</keyword>
<evidence type="ECO:0000259" key="3">
    <source>
        <dbReference type="SMART" id="SM00062"/>
    </source>
</evidence>
<dbReference type="InterPro" id="IPR001638">
    <property type="entry name" value="Solute-binding_3/MltF_N"/>
</dbReference>
<dbReference type="Pfam" id="PF09084">
    <property type="entry name" value="NMT1"/>
    <property type="match status" value="1"/>
</dbReference>
<keyword evidence="5" id="KW-1185">Reference proteome</keyword>
<feature type="domain" description="Solute-binding protein family 3/N-terminal" evidence="3">
    <location>
        <begin position="41"/>
        <end position="257"/>
    </location>
</feature>
<feature type="signal peptide" evidence="2">
    <location>
        <begin position="1"/>
        <end position="28"/>
    </location>
</feature>
<dbReference type="PANTHER" id="PTHR30024">
    <property type="entry name" value="ALIPHATIC SULFONATES-BINDING PROTEIN-RELATED"/>
    <property type="match status" value="1"/>
</dbReference>
<dbReference type="Gene3D" id="3.40.190.10">
    <property type="entry name" value="Periplasmic binding protein-like II"/>
    <property type="match status" value="2"/>
</dbReference>
<feature type="chain" id="PRO_5013109988" evidence="2">
    <location>
        <begin position="29"/>
        <end position="346"/>
    </location>
</feature>
<dbReference type="SMART" id="SM00062">
    <property type="entry name" value="PBPb"/>
    <property type="match status" value="1"/>
</dbReference>
<dbReference type="InterPro" id="IPR015168">
    <property type="entry name" value="SsuA/THI5"/>
</dbReference>
<dbReference type="Proteomes" id="UP000184327">
    <property type="component" value="Unassembled WGS sequence"/>
</dbReference>
<dbReference type="AlphaFoldDB" id="A0A1M4SMC8"/>
<sequence length="346" mass="37602">MSLLNRMVSGFRFALPILLAGVLGTSFAQSEADGLDLSNVTLTVGTPNKTGLRRQLLASGEAENTPYQIKWADFDSTPPLIEALRAQHVDIAQGGETGVLFAIANGQKIAILGAGLEKNISGSAILVRGDSDIQNVADLKGRKIALPYFTKQHYQLAKALEQAGVPWDSKLILRLNTTDGLSALVNAQVDAFVVWDPNSAIAQIEHGARVIKPLKEAIETASVLYTHPANLEDPKRTAALKDLTRRIVRAQAWVNAHPQEWAEQVARLSQVSPAVAKLQTERSSPSHVPATDPAVLAGWQEEIDYFVGIGQFRKSFAIEDFIAKDFSEVIQSENQHLATRKTARAD</sequence>
<name>A0A1M4SMC8_9BURK</name>